<dbReference type="Gene3D" id="1.10.840.10">
    <property type="entry name" value="Ras guanine-nucleotide exchange factors catalytic domain"/>
    <property type="match status" value="1"/>
</dbReference>
<dbReference type="GO" id="GO:0016324">
    <property type="term" value="C:apical plasma membrane"/>
    <property type="evidence" value="ECO:0007669"/>
    <property type="project" value="TreeGrafter"/>
</dbReference>
<proteinExistence type="predicted"/>
<dbReference type="InterPro" id="IPR008937">
    <property type="entry name" value="Ras-like_GEF"/>
</dbReference>
<evidence type="ECO:0000256" key="2">
    <source>
        <dbReference type="PROSITE-ProRule" id="PRU00168"/>
    </source>
</evidence>
<accession>A0A1Y3EAX0</accession>
<evidence type="ECO:0000313" key="5">
    <source>
        <dbReference type="Proteomes" id="UP000243006"/>
    </source>
</evidence>
<dbReference type="InterPro" id="IPR036964">
    <property type="entry name" value="RASGEF_cat_dom_sf"/>
</dbReference>
<dbReference type="GO" id="GO:0005085">
    <property type="term" value="F:guanyl-nucleotide exchange factor activity"/>
    <property type="evidence" value="ECO:0007669"/>
    <property type="project" value="UniProtKB-KW"/>
</dbReference>
<dbReference type="PANTHER" id="PTHR23113:SF249">
    <property type="entry name" value="RAP GUANINE NUCLEOTIDE EXCHANGE FACTOR 6"/>
    <property type="match status" value="1"/>
</dbReference>
<sequence length="175" mass="19986">MQNLAERISLNSRYYLKNNNCPLPLVPDELAPDLLKDAQAQLGCLHASIVAAQLTLQDFAAFASIEPAEYVANLFKLGGAPTRWPRLADFEQSVNRETFWVATEVCKERNSIRRAKIVKKFIKIANHCRDFKNFNSMFAIISGLEKPCVRRLHNTWDKISSKYTKMLDNLKSLLN</sequence>
<protein>
    <submittedName>
        <fullName evidence="4">Putative RasGEF domain protein</fullName>
    </submittedName>
</protein>
<dbReference type="SMART" id="SM00147">
    <property type="entry name" value="RasGEF"/>
    <property type="match status" value="1"/>
</dbReference>
<dbReference type="SUPFAM" id="SSF48366">
    <property type="entry name" value="Ras GEF"/>
    <property type="match status" value="1"/>
</dbReference>
<dbReference type="Proteomes" id="UP000243006">
    <property type="component" value="Unassembled WGS sequence"/>
</dbReference>
<reference evidence="4 5" key="1">
    <citation type="submission" date="2015-04" db="EMBL/GenBank/DDBJ databases">
        <title>Draft genome of the roundworm Trichinella nativa.</title>
        <authorList>
            <person name="Mitreva M."/>
        </authorList>
    </citation>
    <scope>NUCLEOTIDE SEQUENCE [LARGE SCALE GENOMIC DNA]</scope>
    <source>
        <strain evidence="4 5">ISS45</strain>
    </source>
</reference>
<dbReference type="InterPro" id="IPR001895">
    <property type="entry name" value="RASGEF_cat_dom"/>
</dbReference>
<evidence type="ECO:0000259" key="3">
    <source>
        <dbReference type="PROSITE" id="PS50009"/>
    </source>
</evidence>
<evidence type="ECO:0000313" key="4">
    <source>
        <dbReference type="EMBL" id="OUC41850.1"/>
    </source>
</evidence>
<keyword evidence="1 2" id="KW-0344">Guanine-nucleotide releasing factor</keyword>
<dbReference type="PANTHER" id="PTHR23113">
    <property type="entry name" value="GUANINE NUCLEOTIDE EXCHANGE FACTOR"/>
    <property type="match status" value="1"/>
</dbReference>
<feature type="non-terminal residue" evidence="4">
    <location>
        <position position="175"/>
    </location>
</feature>
<dbReference type="GO" id="GO:0007265">
    <property type="term" value="P:Ras protein signal transduction"/>
    <property type="evidence" value="ECO:0007669"/>
    <property type="project" value="TreeGrafter"/>
</dbReference>
<dbReference type="InterPro" id="IPR023578">
    <property type="entry name" value="Ras_GEF_dom_sf"/>
</dbReference>
<gene>
    <name evidence="4" type="ORF">D917_10654</name>
</gene>
<evidence type="ECO:0000256" key="1">
    <source>
        <dbReference type="ARBA" id="ARBA00022658"/>
    </source>
</evidence>
<dbReference type="EMBL" id="LVZM01019369">
    <property type="protein sequence ID" value="OUC41850.1"/>
    <property type="molecule type" value="Genomic_DNA"/>
</dbReference>
<dbReference type="AlphaFoldDB" id="A0A1Y3EAX0"/>
<name>A0A1Y3EAX0_9BILA</name>
<dbReference type="PROSITE" id="PS50009">
    <property type="entry name" value="RASGEF_CAT"/>
    <property type="match status" value="1"/>
</dbReference>
<dbReference type="Pfam" id="PF00617">
    <property type="entry name" value="RasGEF"/>
    <property type="match status" value="1"/>
</dbReference>
<feature type="domain" description="Ras-GEF" evidence="3">
    <location>
        <begin position="46"/>
        <end position="175"/>
    </location>
</feature>
<organism evidence="4 5">
    <name type="scientific">Trichinella nativa</name>
    <dbReference type="NCBI Taxonomy" id="6335"/>
    <lineage>
        <taxon>Eukaryota</taxon>
        <taxon>Metazoa</taxon>
        <taxon>Ecdysozoa</taxon>
        <taxon>Nematoda</taxon>
        <taxon>Enoplea</taxon>
        <taxon>Dorylaimia</taxon>
        <taxon>Trichinellida</taxon>
        <taxon>Trichinellidae</taxon>
        <taxon>Trichinella</taxon>
    </lineage>
</organism>
<comment type="caution">
    <text evidence="4">The sequence shown here is derived from an EMBL/GenBank/DDBJ whole genome shotgun (WGS) entry which is preliminary data.</text>
</comment>